<dbReference type="Pfam" id="PF02630">
    <property type="entry name" value="SCO1-SenC"/>
    <property type="match status" value="1"/>
</dbReference>
<reference evidence="4" key="1">
    <citation type="submission" date="2022-04" db="EMBL/GenBank/DDBJ databases">
        <title>Whole genome sequence of Sphaerotilus sp. FB-5.</title>
        <authorList>
            <person name="Takeda M."/>
            <person name="Narihara S."/>
            <person name="Akimoto M."/>
            <person name="Akimoto R."/>
            <person name="Nishiyashiki S."/>
            <person name="Murakami T."/>
        </authorList>
    </citation>
    <scope>NUCLEOTIDE SEQUENCE</scope>
    <source>
        <strain evidence="4">FB-5</strain>
    </source>
</reference>
<dbReference type="RefSeq" id="WP_251971108.1">
    <property type="nucleotide sequence ID" value="NZ_AP025730.1"/>
</dbReference>
<gene>
    <name evidence="4" type="ORF">CATMQ487_49310</name>
</gene>
<dbReference type="InterPro" id="IPR036249">
    <property type="entry name" value="Thioredoxin-like_sf"/>
</dbReference>
<accession>A0ABM7YTM1</accession>
<keyword evidence="5" id="KW-1185">Reference proteome</keyword>
<feature type="domain" description="Thioredoxin" evidence="3">
    <location>
        <begin position="52"/>
        <end position="216"/>
    </location>
</feature>
<dbReference type="EMBL" id="AP025730">
    <property type="protein sequence ID" value="BDI07961.1"/>
    <property type="molecule type" value="Genomic_DNA"/>
</dbReference>
<dbReference type="Gene3D" id="3.40.30.10">
    <property type="entry name" value="Glutaredoxin"/>
    <property type="match status" value="1"/>
</dbReference>
<evidence type="ECO:0000313" key="5">
    <source>
        <dbReference type="Proteomes" id="UP001057498"/>
    </source>
</evidence>
<dbReference type="SUPFAM" id="SSF52833">
    <property type="entry name" value="Thioredoxin-like"/>
    <property type="match status" value="1"/>
</dbReference>
<name>A0ABM7YTM1_9BURK</name>
<dbReference type="PROSITE" id="PS51352">
    <property type="entry name" value="THIOREDOXIN_2"/>
    <property type="match status" value="1"/>
</dbReference>
<dbReference type="InterPro" id="IPR013766">
    <property type="entry name" value="Thioredoxin_domain"/>
</dbReference>
<evidence type="ECO:0000256" key="2">
    <source>
        <dbReference type="ARBA" id="ARBA00023008"/>
    </source>
</evidence>
<evidence type="ECO:0000256" key="1">
    <source>
        <dbReference type="ARBA" id="ARBA00010996"/>
    </source>
</evidence>
<dbReference type="InterPro" id="IPR003782">
    <property type="entry name" value="SCO1/SenC"/>
</dbReference>
<comment type="similarity">
    <text evidence="1">Belongs to the SCO1/2 family.</text>
</comment>
<evidence type="ECO:0000259" key="3">
    <source>
        <dbReference type="PROSITE" id="PS51352"/>
    </source>
</evidence>
<dbReference type="CDD" id="cd02968">
    <property type="entry name" value="SCO"/>
    <property type="match status" value="1"/>
</dbReference>
<keyword evidence="2" id="KW-0186">Copper</keyword>
<evidence type="ECO:0000313" key="4">
    <source>
        <dbReference type="EMBL" id="BDI07961.1"/>
    </source>
</evidence>
<dbReference type="Proteomes" id="UP001057498">
    <property type="component" value="Chromosome"/>
</dbReference>
<proteinExistence type="inferred from homology"/>
<sequence length="216" mass="23284">MTTDRVRRTLLYVGVGALLAGAALTLKGLRRSGPGSAEQNAAQAGLRSVTVIDDPQPLPAFELASPAGPLTRDSLRGRWTFLFFGYTQCPDVCPTALSLMAELQRQLAPPQRPAVLFVSVDPQRDTHELLAAYVPAFDVTFRGASGSDAALAALVKHLGVMYQRHPPAQAEHPGIYTVDHTASMFLIDPQVRLRGVFSPPHDLAAMRADYLRLTGA</sequence>
<organism evidence="4 5">
    <name type="scientific">Sphaerotilus microaerophilus</name>
    <dbReference type="NCBI Taxonomy" id="2914710"/>
    <lineage>
        <taxon>Bacteria</taxon>
        <taxon>Pseudomonadati</taxon>
        <taxon>Pseudomonadota</taxon>
        <taxon>Betaproteobacteria</taxon>
        <taxon>Burkholderiales</taxon>
        <taxon>Sphaerotilaceae</taxon>
        <taxon>Sphaerotilus</taxon>
    </lineage>
</organism>
<dbReference type="PANTHER" id="PTHR12151">
    <property type="entry name" value="ELECTRON TRANSPORT PROTIN SCO1/SENC FAMILY MEMBER"/>
    <property type="match status" value="1"/>
</dbReference>
<dbReference type="PANTHER" id="PTHR12151:SF25">
    <property type="entry name" value="LINALOOL DEHYDRATASE_ISOMERASE DOMAIN-CONTAINING PROTEIN"/>
    <property type="match status" value="1"/>
</dbReference>
<protein>
    <submittedName>
        <fullName evidence="4">SCO family protein</fullName>
    </submittedName>
</protein>